<dbReference type="OrthoDB" id="26525at2759"/>
<evidence type="ECO:0008006" key="3">
    <source>
        <dbReference type="Google" id="ProtNLM"/>
    </source>
</evidence>
<keyword evidence="2" id="KW-1185">Reference proteome</keyword>
<evidence type="ECO:0000313" key="1">
    <source>
        <dbReference type="EMBL" id="TNN36614.1"/>
    </source>
</evidence>
<name>A0A4Z2F753_9TELE</name>
<protein>
    <recommendedName>
        <fullName evidence="3">EF-hand domain-containing protein</fullName>
    </recommendedName>
</protein>
<proteinExistence type="predicted"/>
<accession>A0A4Z2F753</accession>
<sequence>MLRVQEAVRSSGNAVRRQFVTRDPERTGKVTGHDLRKLSCFLDAGATGRMSYHDFLGAVLP</sequence>
<comment type="caution">
    <text evidence="1">The sequence shown here is derived from an EMBL/GenBank/DDBJ whole genome shotgun (WGS) entry which is preliminary data.</text>
</comment>
<reference evidence="1 2" key="1">
    <citation type="submission" date="2019-03" db="EMBL/GenBank/DDBJ databases">
        <title>First draft genome of Liparis tanakae, snailfish: a comprehensive survey of snailfish specific genes.</title>
        <authorList>
            <person name="Kim W."/>
            <person name="Song I."/>
            <person name="Jeong J.-H."/>
            <person name="Kim D."/>
            <person name="Kim S."/>
            <person name="Ryu S."/>
            <person name="Song J.Y."/>
            <person name="Lee S.K."/>
        </authorList>
    </citation>
    <scope>NUCLEOTIDE SEQUENCE [LARGE SCALE GENOMIC DNA]</scope>
    <source>
        <tissue evidence="1">Muscle</tissue>
    </source>
</reference>
<gene>
    <name evidence="1" type="ORF">EYF80_053225</name>
</gene>
<evidence type="ECO:0000313" key="2">
    <source>
        <dbReference type="Proteomes" id="UP000314294"/>
    </source>
</evidence>
<dbReference type="AlphaFoldDB" id="A0A4Z2F753"/>
<dbReference type="EMBL" id="SRLO01001594">
    <property type="protein sequence ID" value="TNN36614.1"/>
    <property type="molecule type" value="Genomic_DNA"/>
</dbReference>
<dbReference type="Proteomes" id="UP000314294">
    <property type="component" value="Unassembled WGS sequence"/>
</dbReference>
<organism evidence="1 2">
    <name type="scientific">Liparis tanakae</name>
    <name type="common">Tanaka's snailfish</name>
    <dbReference type="NCBI Taxonomy" id="230148"/>
    <lineage>
        <taxon>Eukaryota</taxon>
        <taxon>Metazoa</taxon>
        <taxon>Chordata</taxon>
        <taxon>Craniata</taxon>
        <taxon>Vertebrata</taxon>
        <taxon>Euteleostomi</taxon>
        <taxon>Actinopterygii</taxon>
        <taxon>Neopterygii</taxon>
        <taxon>Teleostei</taxon>
        <taxon>Neoteleostei</taxon>
        <taxon>Acanthomorphata</taxon>
        <taxon>Eupercaria</taxon>
        <taxon>Perciformes</taxon>
        <taxon>Cottioidei</taxon>
        <taxon>Cottales</taxon>
        <taxon>Liparidae</taxon>
        <taxon>Liparis</taxon>
    </lineage>
</organism>